<dbReference type="InterPro" id="IPR014756">
    <property type="entry name" value="Ig_E-set"/>
</dbReference>
<dbReference type="Gene3D" id="2.70.98.10">
    <property type="match status" value="1"/>
</dbReference>
<sequence length="1078" mass="122150">MILQYVYWSVYMQTKTKKLIVSLSSLVLSGFLLNHYLTVGAEETTTNTIQQSQKEVQHQQRDTKNLVENGDFSQTENGSSPWTGSKAQGWSAWVDQKNSFSGASTRVIEAKDGAVTISSSEKLRAVIHRMVPIEAKRKYKLRFKIKTDNKVGIAKVRIIEESGKDKQLWNSATTSGTKDWQTIEADYSPTLDVDKIKLELFYETGTGTVSFKDIELVEVVDQPSEDSQTDKQLEEKIDLPIGKKHVFSLADYTYKVENPDVASIKNGILEPLKEGTTNVIVSKDGKEVKKIPLKILASVKDAYTDRLDDWNGIIAGNQYYDSKNEQMAKLNQELEGKVADSLSSISSQADRTYLWEKFSNYKTSANLTATYRKLEEMAKQVTNPSSRYYQDETVIRTVRDSMEWMHKHVYNSEKSIVGNWWDYEIGTPRAINNTLSLMKEYFSDEEIKKYTDVIEKFVPDPEHFRKTTDNPFKALGGNLVDMGRVKVIAGLLRKDDQEISSTIRSIEQVFKLVDQGEGFYQDGSYIDHTNVAYTGAYGNVLIDGLSQLLPVIQKTKSPIDKDKMQTMYHWIDKSFAPLLVNGELMDMSRGRSISRANSEGHVAAVEVLRGIHRIADMSEGETKQRLQSLVKTIVQSDSYYDVFKNLKTYKDISLMQSLLSDAGVASTPRKSYLSAFNKMDKTAMYNAEKGFGFGLSLFSSRTLNYEHMNKENKRGWYTSDGMFYLYNGDLGHYSDGYWPTVNPYKMPGTTETDAKRSDSDTGKVLPSAFVGTSKLDETNATATMDFTNWNQTLTAHKSWFMLKDKIAFLGSNIQNTSTDTAATTIDQRKLESSDPYKVYVNDKEASLTEQEKDYPETQSVFLESSDSKKNIGYFFFKKSSISMSKAAQKGAWKDINEGQSDKEVENEFLTISQAHKQKGDSYGYMLIPNVDRATFNQMVKELESSLIENNETLQSVYDAKQGVWGIVKYDDSLSTISNQFQVLKRGVYTIRKEGDNYKVAYYNPETQESAPDQEVFKKLEQVSPPQTQDSKEKEKSEEEKNHSDQKNLPQTGEGQSILVSLGLLLLGAVYLFRRGKNN</sequence>
<dbReference type="PANTHER" id="PTHR38481">
    <property type="entry name" value="HYALURONATE LYASE"/>
    <property type="match status" value="1"/>
</dbReference>
<comment type="caution">
    <text evidence="11">The sequence shown here is derived from an EMBL/GenBank/DDBJ whole genome shotgun (WGS) entry which is preliminary data.</text>
</comment>
<dbReference type="Gene3D" id="1.50.10.100">
    <property type="entry name" value="Chondroitin AC/alginate lyase"/>
    <property type="match status" value="1"/>
</dbReference>
<evidence type="ECO:0000259" key="10">
    <source>
        <dbReference type="PROSITE" id="PS50847"/>
    </source>
</evidence>
<evidence type="ECO:0000256" key="8">
    <source>
        <dbReference type="SAM" id="MobiDB-lite"/>
    </source>
</evidence>
<dbReference type="InterPro" id="IPR054563">
    <property type="entry name" value="HylB-like_N"/>
</dbReference>
<feature type="domain" description="Gram-positive cocci surface proteins LPxTG" evidence="10">
    <location>
        <begin position="1048"/>
        <end position="1078"/>
    </location>
</feature>
<dbReference type="InterPro" id="IPR048734">
    <property type="entry name" value="HL_N-beta"/>
</dbReference>
<accession>A0A1X1FZI7</accession>
<dbReference type="GO" id="GO:0030246">
    <property type="term" value="F:carbohydrate binding"/>
    <property type="evidence" value="ECO:0007669"/>
    <property type="project" value="InterPro"/>
</dbReference>
<dbReference type="AlphaFoldDB" id="A0A1X1FZI7"/>
<dbReference type="InterPro" id="IPR019931">
    <property type="entry name" value="LPXTG_anchor"/>
</dbReference>
<dbReference type="InterPro" id="IPR023295">
    <property type="entry name" value="Hyaluronate_lyase_beta_dom_sf"/>
</dbReference>
<feature type="transmembrane region" description="Helical" evidence="9">
    <location>
        <begin position="1054"/>
        <end position="1072"/>
    </location>
</feature>
<dbReference type="Gene3D" id="2.60.40.1380">
    <property type="entry name" value="E set domains, domain 4"/>
    <property type="match status" value="1"/>
</dbReference>
<dbReference type="SUPFAM" id="SSF81296">
    <property type="entry name" value="E set domains"/>
    <property type="match status" value="1"/>
</dbReference>
<dbReference type="InterPro" id="IPR038970">
    <property type="entry name" value="Lyase_8"/>
</dbReference>
<dbReference type="GO" id="GO:0005576">
    <property type="term" value="C:extracellular region"/>
    <property type="evidence" value="ECO:0007669"/>
    <property type="project" value="InterPro"/>
</dbReference>
<keyword evidence="5" id="KW-0572">Peptidoglycan-anchor</keyword>
<dbReference type="InterPro" id="IPR012970">
    <property type="entry name" value="Lyase_8_alpha_N"/>
</dbReference>
<evidence type="ECO:0000313" key="11">
    <source>
        <dbReference type="EMBL" id="ORO39799.1"/>
    </source>
</evidence>
<keyword evidence="4" id="KW-0732">Signal</keyword>
<dbReference type="GO" id="GO:0016837">
    <property type="term" value="F:carbon-oxygen lyase activity, acting on polysaccharides"/>
    <property type="evidence" value="ECO:0007669"/>
    <property type="project" value="UniProtKB-ARBA"/>
</dbReference>
<dbReference type="Gene3D" id="2.60.220.10">
    <property type="entry name" value="Polysaccharide lyase family 8-like, C-terminal"/>
    <property type="match status" value="1"/>
</dbReference>
<dbReference type="Pfam" id="PF08124">
    <property type="entry name" value="Lyase_8_N"/>
    <property type="match status" value="1"/>
</dbReference>
<evidence type="ECO:0000256" key="7">
    <source>
        <dbReference type="PIRSR" id="PIRSR638970-1"/>
    </source>
</evidence>
<dbReference type="InterPro" id="IPR004103">
    <property type="entry name" value="Lyase_8_C"/>
</dbReference>
<dbReference type="EMBL" id="NCUD01000045">
    <property type="protein sequence ID" value="ORO39799.1"/>
    <property type="molecule type" value="Genomic_DNA"/>
</dbReference>
<dbReference type="Gene3D" id="2.60.120.260">
    <property type="entry name" value="Galactose-binding domain-like"/>
    <property type="match status" value="1"/>
</dbReference>
<reference evidence="11 12" key="1">
    <citation type="journal article" date="2016" name="Eur. J. Clin. Microbiol. Infect. Dis.">
        <title>Whole genome sequencing as a tool for phylogenetic analysis of clinical strains of Mitis group streptococci.</title>
        <authorList>
            <person name="Rasmussen L.H."/>
            <person name="Dargis R."/>
            <person name="Hojholt K."/>
            <person name="Christensen J.J."/>
            <person name="Skovgaard O."/>
            <person name="Justesen U.S."/>
            <person name="Rosenvinge F.S."/>
            <person name="Moser C."/>
            <person name="Lukjancenko O."/>
            <person name="Rasmussen S."/>
            <person name="Nielsen X.C."/>
        </authorList>
    </citation>
    <scope>NUCLEOTIDE SEQUENCE [LARGE SCALE GENOMIC DNA]</scope>
    <source>
        <strain evidence="11 12">OD_339823_10</strain>
    </source>
</reference>
<evidence type="ECO:0000256" key="1">
    <source>
        <dbReference type="ARBA" id="ARBA00006699"/>
    </source>
</evidence>
<evidence type="ECO:0000256" key="2">
    <source>
        <dbReference type="ARBA" id="ARBA00022512"/>
    </source>
</evidence>
<name>A0A1X1FZI7_STROR</name>
<dbReference type="Proteomes" id="UP000193633">
    <property type="component" value="Unassembled WGS sequence"/>
</dbReference>
<dbReference type="Pfam" id="PF02884">
    <property type="entry name" value="Lyase_8_C"/>
    <property type="match status" value="1"/>
</dbReference>
<feature type="active site" evidence="7">
    <location>
        <position position="537"/>
    </location>
</feature>
<dbReference type="SUPFAM" id="SSF48230">
    <property type="entry name" value="Chondroitin AC/alginate lyase"/>
    <property type="match status" value="1"/>
</dbReference>
<feature type="compositionally biased region" description="Basic and acidic residues" evidence="8">
    <location>
        <begin position="1029"/>
        <end position="1045"/>
    </location>
</feature>
<dbReference type="SUPFAM" id="SSF74650">
    <property type="entry name" value="Galactose mutarotase-like"/>
    <property type="match status" value="1"/>
</dbReference>
<dbReference type="InterPro" id="IPR014718">
    <property type="entry name" value="GH-type_carb-bd"/>
</dbReference>
<comment type="similarity">
    <text evidence="1">Belongs to the polysaccharide lyase 8 family.</text>
</comment>
<dbReference type="Pfam" id="PF22637">
    <property type="entry name" value="CBM_4_9_1"/>
    <property type="match status" value="1"/>
</dbReference>
<dbReference type="SUPFAM" id="SSF49863">
    <property type="entry name" value="Hyaluronate lyase-like, C-terminal domain"/>
    <property type="match status" value="1"/>
</dbReference>
<dbReference type="CDD" id="cd01083">
    <property type="entry name" value="GAG_Lyase"/>
    <property type="match status" value="1"/>
</dbReference>
<evidence type="ECO:0000256" key="3">
    <source>
        <dbReference type="ARBA" id="ARBA00022525"/>
    </source>
</evidence>
<feature type="active site" evidence="7">
    <location>
        <position position="591"/>
    </location>
</feature>
<feature type="active site" evidence="7">
    <location>
        <position position="528"/>
    </location>
</feature>
<keyword evidence="3" id="KW-0964">Secreted</keyword>
<dbReference type="Pfam" id="PF02278">
    <property type="entry name" value="Lyase_8"/>
    <property type="match status" value="1"/>
</dbReference>
<gene>
    <name evidence="11" type="ORF">B7728_05735</name>
</gene>
<dbReference type="Pfam" id="PF21461">
    <property type="entry name" value="HL_N-beta"/>
    <property type="match status" value="1"/>
</dbReference>
<dbReference type="PANTHER" id="PTHR38481:SF1">
    <property type="entry name" value="HYALURONATE LYASE"/>
    <property type="match status" value="1"/>
</dbReference>
<dbReference type="InterPro" id="IPR008979">
    <property type="entry name" value="Galactose-bd-like_sf"/>
</dbReference>
<proteinExistence type="inferred from homology"/>
<protein>
    <submittedName>
        <fullName evidence="11">Hyaluronate lyase</fullName>
    </submittedName>
</protein>
<keyword evidence="9" id="KW-0472">Membrane</keyword>
<evidence type="ECO:0000256" key="6">
    <source>
        <dbReference type="ARBA" id="ARBA00023239"/>
    </source>
</evidence>
<keyword evidence="6 11" id="KW-0456">Lyase</keyword>
<feature type="region of interest" description="Disordered" evidence="8">
    <location>
        <begin position="1021"/>
        <end position="1052"/>
    </location>
</feature>
<keyword evidence="9" id="KW-0812">Transmembrane</keyword>
<evidence type="ECO:0000256" key="5">
    <source>
        <dbReference type="ARBA" id="ARBA00023088"/>
    </source>
</evidence>
<keyword evidence="9" id="KW-1133">Transmembrane helix</keyword>
<evidence type="ECO:0000313" key="12">
    <source>
        <dbReference type="Proteomes" id="UP000193633"/>
    </source>
</evidence>
<dbReference type="InterPro" id="IPR008929">
    <property type="entry name" value="Chondroitin_lyas"/>
</dbReference>
<dbReference type="SUPFAM" id="SSF49785">
    <property type="entry name" value="Galactose-binding domain-like"/>
    <property type="match status" value="1"/>
</dbReference>
<dbReference type="PROSITE" id="PS50847">
    <property type="entry name" value="GRAM_POS_ANCHORING"/>
    <property type="match status" value="1"/>
</dbReference>
<dbReference type="GO" id="GO:0005975">
    <property type="term" value="P:carbohydrate metabolic process"/>
    <property type="evidence" value="ECO:0007669"/>
    <property type="project" value="InterPro"/>
</dbReference>
<dbReference type="InterPro" id="IPR011013">
    <property type="entry name" value="Gal_mutarotase_sf_dom"/>
</dbReference>
<keyword evidence="2" id="KW-0134">Cell wall</keyword>
<dbReference type="NCBIfam" id="TIGR01167">
    <property type="entry name" value="LPXTG_anchor"/>
    <property type="match status" value="1"/>
</dbReference>
<evidence type="ECO:0000256" key="9">
    <source>
        <dbReference type="SAM" id="Phobius"/>
    </source>
</evidence>
<dbReference type="InterPro" id="IPR003159">
    <property type="entry name" value="Lyase_8_central_dom"/>
</dbReference>
<dbReference type="InterPro" id="IPR011071">
    <property type="entry name" value="Lyase_8-like_C"/>
</dbReference>
<organism evidence="11 12">
    <name type="scientific">Streptococcus oralis subsp. tigurinus</name>
    <dbReference type="NCBI Taxonomy" id="1077464"/>
    <lineage>
        <taxon>Bacteria</taxon>
        <taxon>Bacillati</taxon>
        <taxon>Bacillota</taxon>
        <taxon>Bacilli</taxon>
        <taxon>Lactobacillales</taxon>
        <taxon>Streptococcaceae</taxon>
        <taxon>Streptococcus</taxon>
    </lineage>
</organism>
<evidence type="ECO:0000256" key="4">
    <source>
        <dbReference type="ARBA" id="ARBA00022729"/>
    </source>
</evidence>